<reference evidence="2" key="1">
    <citation type="journal article" date="2023" name="G3 (Bethesda)">
        <title>A reference genome for the long-term kleptoplast-retaining sea slug Elysia crispata morphotype clarki.</title>
        <authorList>
            <person name="Eastman K.E."/>
            <person name="Pendleton A.L."/>
            <person name="Shaikh M.A."/>
            <person name="Suttiyut T."/>
            <person name="Ogas R."/>
            <person name="Tomko P."/>
            <person name="Gavelis G."/>
            <person name="Widhalm J.R."/>
            <person name="Wisecaver J.H."/>
        </authorList>
    </citation>
    <scope>NUCLEOTIDE SEQUENCE</scope>
    <source>
        <strain evidence="2">ECLA1</strain>
    </source>
</reference>
<dbReference type="Proteomes" id="UP001283361">
    <property type="component" value="Unassembled WGS sequence"/>
</dbReference>
<dbReference type="AlphaFoldDB" id="A0AAE1AMV6"/>
<gene>
    <name evidence="2" type="ORF">RRG08_048780</name>
</gene>
<dbReference type="EMBL" id="JAWDGP010001522">
    <property type="protein sequence ID" value="KAK3790654.1"/>
    <property type="molecule type" value="Genomic_DNA"/>
</dbReference>
<evidence type="ECO:0000256" key="1">
    <source>
        <dbReference type="ARBA" id="ARBA00022729"/>
    </source>
</evidence>
<evidence type="ECO:0000313" key="2">
    <source>
        <dbReference type="EMBL" id="KAK3790654.1"/>
    </source>
</evidence>
<dbReference type="PANTHER" id="PTHR43037">
    <property type="entry name" value="UNNAMED PRODUCT-RELATED"/>
    <property type="match status" value="1"/>
</dbReference>
<dbReference type="SUPFAM" id="SSF53474">
    <property type="entry name" value="alpha/beta-Hydrolases"/>
    <property type="match status" value="1"/>
</dbReference>
<organism evidence="2 3">
    <name type="scientific">Elysia crispata</name>
    <name type="common">lettuce slug</name>
    <dbReference type="NCBI Taxonomy" id="231223"/>
    <lineage>
        <taxon>Eukaryota</taxon>
        <taxon>Metazoa</taxon>
        <taxon>Spiralia</taxon>
        <taxon>Lophotrochozoa</taxon>
        <taxon>Mollusca</taxon>
        <taxon>Gastropoda</taxon>
        <taxon>Heterobranchia</taxon>
        <taxon>Euthyneura</taxon>
        <taxon>Panpulmonata</taxon>
        <taxon>Sacoglossa</taxon>
        <taxon>Placobranchoidea</taxon>
        <taxon>Plakobranchidae</taxon>
        <taxon>Elysia</taxon>
    </lineage>
</organism>
<evidence type="ECO:0008006" key="4">
    <source>
        <dbReference type="Google" id="ProtNLM"/>
    </source>
</evidence>
<dbReference type="InterPro" id="IPR029058">
    <property type="entry name" value="AB_hydrolase_fold"/>
</dbReference>
<keyword evidence="3" id="KW-1185">Reference proteome</keyword>
<accession>A0AAE1AMV6</accession>
<dbReference type="InterPro" id="IPR050955">
    <property type="entry name" value="Plant_Biomass_Hydrol_Est"/>
</dbReference>
<dbReference type="PANTHER" id="PTHR43037:SF4">
    <property type="entry name" value="PEPTIDASE S9 PROLYL OLIGOPEPTIDASE CATALYTIC DOMAIN-CONTAINING PROTEIN"/>
    <property type="match status" value="1"/>
</dbReference>
<protein>
    <recommendedName>
        <fullName evidence="4">Peptidase S9 prolyl oligopeptidase catalytic domain-containing protein</fullName>
    </recommendedName>
</protein>
<keyword evidence="1" id="KW-0732">Signal</keyword>
<name>A0AAE1AMV6_9GAST</name>
<proteinExistence type="predicted"/>
<evidence type="ECO:0000313" key="3">
    <source>
        <dbReference type="Proteomes" id="UP001283361"/>
    </source>
</evidence>
<comment type="caution">
    <text evidence="2">The sequence shown here is derived from an EMBL/GenBank/DDBJ whole genome shotgun (WGS) entry which is preliminary data.</text>
</comment>
<sequence length="1147" mass="126011">MPLDILYKALFFMYFVGNKVVQGKKEKADSIAFISKEVALLDKMARCSLTVVSRATVRSAWMKNQADDDTVLCSLKLLSTSPDDAFIWALIGASYNRRAAKKKADFCFKQSAKFIGKHSEFVKEWHFVAPFVIGKTEFDGDPLLFYGGISNASKFRFDTRPAPKFFSELMPNGVIGWTRLEQKQTGNVVQIRPSVDWNDLVSSLGSLGITEWQGWAVGDLVVNEESLPLAVQCLGVSRCYVNNTVVVGDLYHRHYFWPSVVLSRGVHPVFVPLRAKVAAGFRFIVSSNLSQLEVFSPSFLPDLYEGYFPKKVYISVPVCNRMSQKWLKLTKIEVGKQSQGRPLEAKLIGTTPSIAPGQTRPVTVQLLTPDSNKDSNSKIVDSCNENSIELELKFRTSEGTQKLNLNLRCRHKGSSFLFTFIDHDGSVQHAAAIEPLGYHPGRQDSCPVVLSLHGTTVSPQNQADSHKKMIDGDFQFGVEGMWLLAPTRHGAHNWEGPGTLTAITALESLQEISRDSVMFKLQADSSKVVFAGHSMGGHGAWHLATHFPDRALGLVSLAGWIKKEEYGDSNLFFRHDISNSFVDPSLKSIMEACVAENDVDKHSSNLRGIPVLARIGGNDRTVHPLYVRRMLRLLKVAEVDVTYSELPGLEHWWWDTKEANDGGCVNDGQIRQFMKQIKDGQNLKSLSTLGGSDTCSKDDIEGCKADNHNSQHFKEGVTQGQTVTLEVYNPALGEGLKGVIVLQQLVPFRRSFVEINAQGDFASFMTQNVCCLEIKRTDVPNRSFNLHKLENLVIDGAAFNFQELSSPYIFCSRNSLTGQNWKHTPDLYLGHSAITSRGPHNYGPARRVAEKPFIIVYGTQSGSSASSMLLQHAVYIANQFFATSDTLVPIKEDDSVEEEDLENNNLIIIGGSKENSKAEQFLTLLPNLTLGFEEKPKLSLGPGCQYKNPQTGILTLAPHGSKGLALLLMGLSPTGLEDVVKLATPTIPPMARSPFSNLLPDFVITGPDTGLKGPGGFLCAGFWDNSWRFSSNSASCACTVLALIASPLSGLCPSYIRQSGVKIIVASMATWDGDCAGVDLHSRAKYDDGGKEKSLISHGEGCIGSSEPGQHSDPGSLQMRWSSLVNSSGRKPEAGNAMGLFCFEKIL</sequence>
<dbReference type="Gene3D" id="3.40.50.1820">
    <property type="entry name" value="alpha/beta hydrolase"/>
    <property type="match status" value="1"/>
</dbReference>